<evidence type="ECO:0000313" key="2">
    <source>
        <dbReference type="Proteomes" id="UP000594454"/>
    </source>
</evidence>
<dbReference type="Proteomes" id="UP000594454">
    <property type="component" value="Chromosome 5"/>
</dbReference>
<accession>A0A7R8Z0B5</accession>
<evidence type="ECO:0000313" key="1">
    <source>
        <dbReference type="EMBL" id="CAD7090843.1"/>
    </source>
</evidence>
<dbReference type="AlphaFoldDB" id="A0A7R8Z0B5"/>
<dbReference type="EMBL" id="LR899013">
    <property type="protein sequence ID" value="CAD7090843.1"/>
    <property type="molecule type" value="Genomic_DNA"/>
</dbReference>
<reference evidence="1 2" key="1">
    <citation type="submission" date="2020-11" db="EMBL/GenBank/DDBJ databases">
        <authorList>
            <person name="Wallbank WR R."/>
            <person name="Pardo Diaz C."/>
            <person name="Kozak K."/>
            <person name="Martin S."/>
            <person name="Jiggins C."/>
            <person name="Moest M."/>
            <person name="Warren A I."/>
            <person name="Generalovic N T."/>
            <person name="Byers J.R.P. K."/>
            <person name="Montejo-Kovacevich G."/>
            <person name="Yen C E."/>
        </authorList>
    </citation>
    <scope>NUCLEOTIDE SEQUENCE [LARGE SCALE GENOMIC DNA]</scope>
</reference>
<name>A0A7R8Z0B5_HERIL</name>
<keyword evidence="2" id="KW-1185">Reference proteome</keyword>
<protein>
    <submittedName>
        <fullName evidence="1">Uncharacterized protein</fullName>
    </submittedName>
</protein>
<gene>
    <name evidence="1" type="ORF">HERILL_LOCUS13300</name>
</gene>
<dbReference type="InParanoid" id="A0A7R8Z0B5"/>
<sequence>MSCPVYNLNKPNDIEETRAILQVDKDIDVTNEDLDEGSDTASENGGKEFLVDAGWAISLQFPTFLNNL</sequence>
<proteinExistence type="predicted"/>
<organism evidence="1 2">
    <name type="scientific">Hermetia illucens</name>
    <name type="common">Black soldier fly</name>
    <dbReference type="NCBI Taxonomy" id="343691"/>
    <lineage>
        <taxon>Eukaryota</taxon>
        <taxon>Metazoa</taxon>
        <taxon>Ecdysozoa</taxon>
        <taxon>Arthropoda</taxon>
        <taxon>Hexapoda</taxon>
        <taxon>Insecta</taxon>
        <taxon>Pterygota</taxon>
        <taxon>Neoptera</taxon>
        <taxon>Endopterygota</taxon>
        <taxon>Diptera</taxon>
        <taxon>Brachycera</taxon>
        <taxon>Stratiomyomorpha</taxon>
        <taxon>Stratiomyidae</taxon>
        <taxon>Hermetiinae</taxon>
        <taxon>Hermetia</taxon>
    </lineage>
</organism>